<dbReference type="HOGENOM" id="CLU_085338_2_1_9"/>
<name>A0A0E4HB14_9BACL</name>
<evidence type="ECO:0000313" key="2">
    <source>
        <dbReference type="Proteomes" id="UP000033163"/>
    </source>
</evidence>
<dbReference type="PATRIC" id="fig|1073571.4.peg.3547"/>
<evidence type="ECO:0000313" key="1">
    <source>
        <dbReference type="EMBL" id="CQR55727.1"/>
    </source>
</evidence>
<reference evidence="2" key="1">
    <citation type="submission" date="2015-03" db="EMBL/GenBank/DDBJ databases">
        <authorList>
            <person name="Wibberg D."/>
        </authorList>
    </citation>
    <scope>NUCLEOTIDE SEQUENCE [LARGE SCALE GENOMIC DNA]</scope>
</reference>
<dbReference type="InterPro" id="IPR029063">
    <property type="entry name" value="SAM-dependent_MTases_sf"/>
</dbReference>
<dbReference type="Proteomes" id="UP000033163">
    <property type="component" value="Chromosome I"/>
</dbReference>
<dbReference type="RefSeq" id="WP_020433107.1">
    <property type="nucleotide sequence ID" value="NZ_AGBD01001637.1"/>
</dbReference>
<accession>A0A0E4HB14</accession>
<organism evidence="1 2">
    <name type="scientific">Paenibacillus riograndensis SBR5</name>
    <dbReference type="NCBI Taxonomy" id="1073571"/>
    <lineage>
        <taxon>Bacteria</taxon>
        <taxon>Bacillati</taxon>
        <taxon>Bacillota</taxon>
        <taxon>Bacilli</taxon>
        <taxon>Bacillales</taxon>
        <taxon>Paenibacillaceae</taxon>
        <taxon>Paenibacillus</taxon>
        <taxon>Paenibacillus sonchi group</taxon>
    </lineage>
</organism>
<dbReference type="EMBL" id="LN831776">
    <property type="protein sequence ID" value="CQR55727.1"/>
    <property type="molecule type" value="Genomic_DNA"/>
</dbReference>
<sequence length="194" mass="22054">MMKMSGWLEERAVFLYKFLQSPRQVGSLAPSSAELAAVMTKHVPWHQIQGVAELGAGTGAISRYIQKSAPAGTKVMLFEKDPYLRKRLQTAFPGYTCYPDCCKLELALHNENSGPLDCILSGLPFFNFPQSMRDLLMEQILSALKEDGLFIAFQYSKQMKKQLEQHFVIERICFVPRNLPPAFVYVCRKKRADL</sequence>
<dbReference type="AlphaFoldDB" id="A0A0E4HB14"/>
<dbReference type="STRING" id="483937.AMQ84_28215"/>
<dbReference type="CDD" id="cd02440">
    <property type="entry name" value="AdoMet_MTases"/>
    <property type="match status" value="1"/>
</dbReference>
<proteinExistence type="predicted"/>
<protein>
    <recommendedName>
        <fullName evidence="3">Phospholipid N-methyltransferase</fullName>
    </recommendedName>
</protein>
<dbReference type="KEGG" id="pri:PRIO_3324"/>
<evidence type="ECO:0008006" key="3">
    <source>
        <dbReference type="Google" id="ProtNLM"/>
    </source>
</evidence>
<dbReference type="SUPFAM" id="SSF53335">
    <property type="entry name" value="S-adenosyl-L-methionine-dependent methyltransferases"/>
    <property type="match status" value="1"/>
</dbReference>
<dbReference type="Gene3D" id="3.40.50.150">
    <property type="entry name" value="Vaccinia Virus protein VP39"/>
    <property type="match status" value="1"/>
</dbReference>
<gene>
    <name evidence="1" type="ORF">PRIO_3324</name>
</gene>